<reference evidence="2 3" key="1">
    <citation type="submission" date="2018-06" db="EMBL/GenBank/DDBJ databases">
        <title>Marinomonas sp. YLB-05 draft genome sequence.</title>
        <authorList>
            <person name="Yu L."/>
            <person name="Tang X."/>
        </authorList>
    </citation>
    <scope>NUCLEOTIDE SEQUENCE [LARGE SCALE GENOMIC DNA]</scope>
    <source>
        <strain evidence="2 3">YLB-05</strain>
    </source>
</reference>
<keyword evidence="3" id="KW-1185">Reference proteome</keyword>
<gene>
    <name evidence="2" type="ORF">DN730_03455</name>
</gene>
<dbReference type="OrthoDB" id="5574393at2"/>
<comment type="caution">
    <text evidence="2">The sequence shown here is derived from an EMBL/GenBank/DDBJ whole genome shotgun (WGS) entry which is preliminary data.</text>
</comment>
<dbReference type="Pfam" id="PF14086">
    <property type="entry name" value="DUF4266"/>
    <property type="match status" value="1"/>
</dbReference>
<evidence type="ECO:0000313" key="3">
    <source>
        <dbReference type="Proteomes" id="UP000254326"/>
    </source>
</evidence>
<proteinExistence type="predicted"/>
<sequence>MLNKLIRSSIVITAIYMLAGCSDLGVKPWERDLLAQDEMNLINDPIETSLNDHVYFSKEASSGGQGFAGGGCGCN</sequence>
<dbReference type="PROSITE" id="PS51257">
    <property type="entry name" value="PROKAR_LIPOPROTEIN"/>
    <property type="match status" value="1"/>
</dbReference>
<dbReference type="InterPro" id="IPR025362">
    <property type="entry name" value="DUF4266"/>
</dbReference>
<dbReference type="AlphaFoldDB" id="A0A370UE96"/>
<evidence type="ECO:0000259" key="1">
    <source>
        <dbReference type="Pfam" id="PF14086"/>
    </source>
</evidence>
<dbReference type="RefSeq" id="WP_115466693.1">
    <property type="nucleotide sequence ID" value="NZ_QKRA01000001.1"/>
</dbReference>
<evidence type="ECO:0000313" key="2">
    <source>
        <dbReference type="EMBL" id="RDL46107.1"/>
    </source>
</evidence>
<feature type="domain" description="DUF4266" evidence="1">
    <location>
        <begin position="26"/>
        <end position="75"/>
    </location>
</feature>
<protein>
    <recommendedName>
        <fullName evidence="1">DUF4266 domain-containing protein</fullName>
    </recommendedName>
</protein>
<name>A0A370UE96_9GAMM</name>
<dbReference type="EMBL" id="QKRA01000001">
    <property type="protein sequence ID" value="RDL46107.1"/>
    <property type="molecule type" value="Genomic_DNA"/>
</dbReference>
<organism evidence="2 3">
    <name type="scientific">Marinomonas piezotolerans</name>
    <dbReference type="NCBI Taxonomy" id="2213058"/>
    <lineage>
        <taxon>Bacteria</taxon>
        <taxon>Pseudomonadati</taxon>
        <taxon>Pseudomonadota</taxon>
        <taxon>Gammaproteobacteria</taxon>
        <taxon>Oceanospirillales</taxon>
        <taxon>Oceanospirillaceae</taxon>
        <taxon>Marinomonas</taxon>
    </lineage>
</organism>
<dbReference type="Proteomes" id="UP000254326">
    <property type="component" value="Unassembled WGS sequence"/>
</dbReference>
<accession>A0A370UE96</accession>